<dbReference type="GO" id="GO:0006836">
    <property type="term" value="P:neurotransmitter transport"/>
    <property type="evidence" value="ECO:0007669"/>
    <property type="project" value="UniProtKB-KW"/>
</dbReference>
<dbReference type="PANTHER" id="PTHR19957">
    <property type="entry name" value="SYNTAXIN"/>
    <property type="match status" value="1"/>
</dbReference>
<dbReference type="GO" id="GO:0048278">
    <property type="term" value="P:vesicle docking"/>
    <property type="evidence" value="ECO:0007669"/>
    <property type="project" value="TreeGrafter"/>
</dbReference>
<keyword evidence="5" id="KW-1133">Transmembrane helix</keyword>
<comment type="caution">
    <text evidence="7">The sequence shown here is derived from an EMBL/GenBank/DDBJ whole genome shotgun (WGS) entry which is preliminary data.</text>
</comment>
<dbReference type="GO" id="GO:0000149">
    <property type="term" value="F:SNARE binding"/>
    <property type="evidence" value="ECO:0007669"/>
    <property type="project" value="TreeGrafter"/>
</dbReference>
<dbReference type="InterPro" id="IPR045242">
    <property type="entry name" value="Syntaxin"/>
</dbReference>
<keyword evidence="5" id="KW-0812">Transmembrane</keyword>
<dbReference type="SMART" id="SM00503">
    <property type="entry name" value="SynN"/>
    <property type="match status" value="1"/>
</dbReference>
<comment type="similarity">
    <text evidence="2 4">Belongs to the syntaxin family.</text>
</comment>
<keyword evidence="3" id="KW-0813">Transport</keyword>
<dbReference type="SMART" id="SM00397">
    <property type="entry name" value="t_SNARE"/>
    <property type="match status" value="1"/>
</dbReference>
<gene>
    <name evidence="7" type="ORF">PYX00_001703</name>
</gene>
<feature type="transmembrane region" description="Helical" evidence="5">
    <location>
        <begin position="254"/>
        <end position="273"/>
    </location>
</feature>
<keyword evidence="5" id="KW-0472">Membrane</keyword>
<dbReference type="FunFam" id="1.20.58.70:FF:000006">
    <property type="entry name" value="Syntaxin 7"/>
    <property type="match status" value="1"/>
</dbReference>
<dbReference type="Pfam" id="PF05739">
    <property type="entry name" value="SNARE"/>
    <property type="match status" value="1"/>
</dbReference>
<proteinExistence type="inferred from homology"/>
<dbReference type="PROSITE" id="PS00914">
    <property type="entry name" value="SYNTAXIN"/>
    <property type="match status" value="1"/>
</dbReference>
<dbReference type="PROSITE" id="PS50192">
    <property type="entry name" value="T_SNARE"/>
    <property type="match status" value="1"/>
</dbReference>
<evidence type="ECO:0000256" key="2">
    <source>
        <dbReference type="ARBA" id="ARBA00009063"/>
    </source>
</evidence>
<dbReference type="GO" id="GO:0008021">
    <property type="term" value="C:synaptic vesicle"/>
    <property type="evidence" value="ECO:0007669"/>
    <property type="project" value="TreeGrafter"/>
</dbReference>
<dbReference type="PANTHER" id="PTHR19957:SF411">
    <property type="entry name" value="LD23667P"/>
    <property type="match status" value="1"/>
</dbReference>
<dbReference type="Gene3D" id="1.20.58.70">
    <property type="match status" value="1"/>
</dbReference>
<dbReference type="SUPFAM" id="SSF47661">
    <property type="entry name" value="t-snare proteins"/>
    <property type="match status" value="1"/>
</dbReference>
<evidence type="ECO:0000256" key="3">
    <source>
        <dbReference type="ARBA" id="ARBA00022775"/>
    </source>
</evidence>
<feature type="domain" description="T-SNARE coiled-coil homology" evidence="6">
    <location>
        <begin position="180"/>
        <end position="242"/>
    </location>
</feature>
<evidence type="ECO:0000313" key="7">
    <source>
        <dbReference type="EMBL" id="KAL0280408.1"/>
    </source>
</evidence>
<keyword evidence="3" id="KW-0532">Neurotransmitter transport</keyword>
<reference evidence="7" key="1">
    <citation type="journal article" date="2024" name="Gigascience">
        <title>Chromosome-level genome of the poultry shaft louse Menopon gallinae provides insight into the host-switching and adaptive evolution of parasitic lice.</title>
        <authorList>
            <person name="Xu Y."/>
            <person name="Ma L."/>
            <person name="Liu S."/>
            <person name="Liang Y."/>
            <person name="Liu Q."/>
            <person name="He Z."/>
            <person name="Tian L."/>
            <person name="Duan Y."/>
            <person name="Cai W."/>
            <person name="Li H."/>
            <person name="Song F."/>
        </authorList>
    </citation>
    <scope>NUCLEOTIDE SEQUENCE</scope>
    <source>
        <strain evidence="7">Cailab_2023a</strain>
    </source>
</reference>
<dbReference type="Gene3D" id="1.20.5.110">
    <property type="match status" value="1"/>
</dbReference>
<evidence type="ECO:0000259" key="6">
    <source>
        <dbReference type="PROSITE" id="PS50192"/>
    </source>
</evidence>
<evidence type="ECO:0000256" key="4">
    <source>
        <dbReference type="RuleBase" id="RU003858"/>
    </source>
</evidence>
<dbReference type="AlphaFoldDB" id="A0AAW2IF31"/>
<evidence type="ECO:0000256" key="5">
    <source>
        <dbReference type="SAM" id="Phobius"/>
    </source>
</evidence>
<dbReference type="InterPro" id="IPR006011">
    <property type="entry name" value="Syntaxin_N"/>
</dbReference>
<dbReference type="GO" id="GO:0006886">
    <property type="term" value="P:intracellular protein transport"/>
    <property type="evidence" value="ECO:0007669"/>
    <property type="project" value="InterPro"/>
</dbReference>
<dbReference type="InterPro" id="IPR006012">
    <property type="entry name" value="Syntaxin/epimorphin_CS"/>
</dbReference>
<organism evidence="7">
    <name type="scientific">Menopon gallinae</name>
    <name type="common">poultry shaft louse</name>
    <dbReference type="NCBI Taxonomy" id="328185"/>
    <lineage>
        <taxon>Eukaryota</taxon>
        <taxon>Metazoa</taxon>
        <taxon>Ecdysozoa</taxon>
        <taxon>Arthropoda</taxon>
        <taxon>Hexapoda</taxon>
        <taxon>Insecta</taxon>
        <taxon>Pterygota</taxon>
        <taxon>Neoptera</taxon>
        <taxon>Paraneoptera</taxon>
        <taxon>Psocodea</taxon>
        <taxon>Troctomorpha</taxon>
        <taxon>Phthiraptera</taxon>
        <taxon>Amblycera</taxon>
        <taxon>Menoponidae</taxon>
        <taxon>Menopon</taxon>
    </lineage>
</organism>
<dbReference type="InterPro" id="IPR010989">
    <property type="entry name" value="SNARE"/>
</dbReference>
<dbReference type="GO" id="GO:0006906">
    <property type="term" value="P:vesicle fusion"/>
    <property type="evidence" value="ECO:0007669"/>
    <property type="project" value="TreeGrafter"/>
</dbReference>
<dbReference type="GO" id="GO:0005484">
    <property type="term" value="F:SNAP receptor activity"/>
    <property type="evidence" value="ECO:0007669"/>
    <property type="project" value="InterPro"/>
</dbReference>
<comment type="subcellular location">
    <subcellularLocation>
        <location evidence="1">Membrane</location>
        <topology evidence="1">Single-pass type IV membrane protein</topology>
    </subcellularLocation>
</comment>
<dbReference type="GO" id="GO:0031201">
    <property type="term" value="C:SNARE complex"/>
    <property type="evidence" value="ECO:0007669"/>
    <property type="project" value="TreeGrafter"/>
</dbReference>
<accession>A0AAW2IF31</accession>
<dbReference type="InterPro" id="IPR000727">
    <property type="entry name" value="T_SNARE_dom"/>
</dbReference>
<dbReference type="Pfam" id="PF14523">
    <property type="entry name" value="Syntaxin_2"/>
    <property type="match status" value="1"/>
</dbReference>
<evidence type="ECO:0000256" key="1">
    <source>
        <dbReference type="ARBA" id="ARBA00004211"/>
    </source>
</evidence>
<protein>
    <recommendedName>
        <fullName evidence="6">t-SNARE coiled-coil homology domain-containing protein</fullName>
    </recommendedName>
</protein>
<sequence>MDSNYSSNFNGSRENDFNKLSQSITTNIQKITQNVSSFKRMINQLGTPQETSQMKNKLQEIQNYTQQLVKDTSISFQELSKLPPPTLQSEQKQQKLLKARLTEEFSLALNNFQAAQRLILEREKVTLQKKRTDSNLDISLPNPNAGGFNKYSDHLIELQDHSTQSQQIQSQQMLQDEMNVKALEDRMKSINELETNIKDINEIFKKLGCMVHEQGEILESIEANVDRTCVQITEGAQQLRIASEHQTKLRKKKFCLLMILLAVLLVIIIIIIVETN</sequence>
<name>A0AAW2IF31_9NEOP</name>
<dbReference type="EMBL" id="JARGDH010000001">
    <property type="protein sequence ID" value="KAL0280408.1"/>
    <property type="molecule type" value="Genomic_DNA"/>
</dbReference>